<gene>
    <name evidence="1" type="ORF">HX788_01870</name>
    <name evidence="2" type="ORF">HX795_05910</name>
</gene>
<dbReference type="RefSeq" id="WP_176991579.1">
    <property type="nucleotide sequence ID" value="NZ_JACARL010000031.1"/>
</dbReference>
<evidence type="ECO:0000313" key="3">
    <source>
        <dbReference type="Proteomes" id="UP000563268"/>
    </source>
</evidence>
<dbReference type="EMBL" id="JACARL010000031">
    <property type="protein sequence ID" value="NWE81624.1"/>
    <property type="molecule type" value="Genomic_DNA"/>
</dbReference>
<dbReference type="NCBIfam" id="NF033831">
    <property type="entry name" value="sce7725_fam"/>
    <property type="match status" value="1"/>
</dbReference>
<accession>A0A7Y8B9D5</accession>
<evidence type="ECO:0000313" key="2">
    <source>
        <dbReference type="EMBL" id="NWE81624.1"/>
    </source>
</evidence>
<reference evidence="3 4" key="1">
    <citation type="submission" date="2020-04" db="EMBL/GenBank/DDBJ databases">
        <title>Molecular characterization of pseudomonads from Agaricus bisporus reveal novel blotch 2 pathogens in Western Europe.</title>
        <authorList>
            <person name="Taparia T."/>
            <person name="Krijger M."/>
            <person name="Haynes E."/>
            <person name="Elpinstone J.G."/>
            <person name="Noble R."/>
            <person name="Van Der Wolf J."/>
        </authorList>
    </citation>
    <scope>NUCLEOTIDE SEQUENCE [LARGE SCALE GENOMIC DNA]</scope>
    <source>
        <strain evidence="2 4">K6002</strain>
        <strain evidence="1 3">K7002</strain>
    </source>
</reference>
<proteinExistence type="predicted"/>
<comment type="caution">
    <text evidence="1">The sequence shown here is derived from an EMBL/GenBank/DDBJ whole genome shotgun (WGS) entry which is preliminary data.</text>
</comment>
<dbReference type="EMBL" id="JACARM010000003">
    <property type="protein sequence ID" value="NWE05821.1"/>
    <property type="molecule type" value="Genomic_DNA"/>
</dbReference>
<organism evidence="1 3">
    <name type="scientific">Pseudomonas edaphica</name>
    <dbReference type="NCBI Taxonomy" id="2006980"/>
    <lineage>
        <taxon>Bacteria</taxon>
        <taxon>Pseudomonadati</taxon>
        <taxon>Pseudomonadota</taxon>
        <taxon>Gammaproteobacteria</taxon>
        <taxon>Pseudomonadales</taxon>
        <taxon>Pseudomonadaceae</taxon>
        <taxon>Pseudomonas</taxon>
    </lineage>
</organism>
<dbReference type="Proteomes" id="UP000563268">
    <property type="component" value="Unassembled WGS sequence"/>
</dbReference>
<dbReference type="Proteomes" id="UP000590218">
    <property type="component" value="Unassembled WGS sequence"/>
</dbReference>
<dbReference type="AlphaFoldDB" id="A0A7Y8B9D5"/>
<sequence>MYYPYFRGKQYDLITIRECADIMSERGFVPIIEPVKEAVNGLIRAIDAVSDAGGSISLIVNPRYGDLSADPSRLIELLDSNYEHAANVYAGVLLTDETDVHQIENILESVGQRKKLFIHAGFTDARGLLSILPGDDDSAHVFLDGYNGRLYQRNFTDFEKIVVKNGFEKRANRLHPAVEFFSDLHVTFEDDGAEGFGDFLIVGDEYSEGGGPAYAVAIHLTFIDDEQDDGMYIHHFKSDRFETPTDPAGKFAEALRKLVDEALRPDTKIFRTRAVDEFIELHERGHFPGLGYVKKLSMQHHIEVMADYFHGRE</sequence>
<name>A0A7Y8B9D5_9PSED</name>
<protein>
    <submittedName>
        <fullName evidence="1">Sce7725 family protein</fullName>
    </submittedName>
</protein>
<evidence type="ECO:0000313" key="4">
    <source>
        <dbReference type="Proteomes" id="UP000590218"/>
    </source>
</evidence>
<dbReference type="InterPro" id="IPR047727">
    <property type="entry name" value="Sce7725-like"/>
</dbReference>
<evidence type="ECO:0000313" key="1">
    <source>
        <dbReference type="EMBL" id="NWE05821.1"/>
    </source>
</evidence>